<organism evidence="1 2">
    <name type="scientific">Adineta ricciae</name>
    <name type="common">Rotifer</name>
    <dbReference type="NCBI Taxonomy" id="249248"/>
    <lineage>
        <taxon>Eukaryota</taxon>
        <taxon>Metazoa</taxon>
        <taxon>Spiralia</taxon>
        <taxon>Gnathifera</taxon>
        <taxon>Rotifera</taxon>
        <taxon>Eurotatoria</taxon>
        <taxon>Bdelloidea</taxon>
        <taxon>Adinetida</taxon>
        <taxon>Adinetidae</taxon>
        <taxon>Adineta</taxon>
    </lineage>
</organism>
<accession>A0A815P3I8</accession>
<reference evidence="1" key="1">
    <citation type="submission" date="2021-02" db="EMBL/GenBank/DDBJ databases">
        <authorList>
            <person name="Nowell W R."/>
        </authorList>
    </citation>
    <scope>NUCLEOTIDE SEQUENCE</scope>
</reference>
<sequence>MNDEVRNTFLRLRKDPFVQTAANQLDWLKNNLLTTKRWDLINKISDLNCVVGILSKHLSTSQKASKTMITRQQRHEGTNPFKVFHTSLGYGNEPLAKLQLTTDATCDDLRKAMSQSLREKFNSYSIARRPIRFDKEDTTLLSAFCRTRYGKTKFVEFPL</sequence>
<dbReference type="AlphaFoldDB" id="A0A815P3I8"/>
<protein>
    <submittedName>
        <fullName evidence="1">Uncharacterized protein</fullName>
    </submittedName>
</protein>
<comment type="caution">
    <text evidence="1">The sequence shown here is derived from an EMBL/GenBank/DDBJ whole genome shotgun (WGS) entry which is preliminary data.</text>
</comment>
<dbReference type="OrthoDB" id="20872at2759"/>
<dbReference type="EMBL" id="CAJNOJ010000425">
    <property type="protein sequence ID" value="CAF1443708.1"/>
    <property type="molecule type" value="Genomic_DNA"/>
</dbReference>
<name>A0A815P3I8_ADIRI</name>
<gene>
    <name evidence="1" type="ORF">EDS130_LOCUS39054</name>
</gene>
<proteinExistence type="predicted"/>
<evidence type="ECO:0000313" key="1">
    <source>
        <dbReference type="EMBL" id="CAF1443708.1"/>
    </source>
</evidence>
<dbReference type="Proteomes" id="UP000663852">
    <property type="component" value="Unassembled WGS sequence"/>
</dbReference>
<evidence type="ECO:0000313" key="2">
    <source>
        <dbReference type="Proteomes" id="UP000663852"/>
    </source>
</evidence>